<dbReference type="CDD" id="cd00887">
    <property type="entry name" value="MoeA"/>
    <property type="match status" value="1"/>
</dbReference>
<evidence type="ECO:0000256" key="7">
    <source>
        <dbReference type="ARBA" id="ARBA00022723"/>
    </source>
</evidence>
<keyword evidence="5 11" id="KW-0500">Molybdenum</keyword>
<dbReference type="GO" id="GO:0046872">
    <property type="term" value="F:metal ion binding"/>
    <property type="evidence" value="ECO:0007669"/>
    <property type="project" value="UniProtKB-UniRule"/>
</dbReference>
<proteinExistence type="inferred from homology"/>
<sequence>MKPFFQVKTPGEVFEILREFPPASKEETATSSALGRVTAEPVTSPENLPPFHRATVDGYAVLAKDTFGASDGVPVYLEMTGEISMGEEAREPVSAGRAIKIATGGMLPPGADAVVMEEYTNLPDDRTLEVTRACAPWDGVLRAGEDVRRGDVILEAGRLIRPQEIGALSALGITRLRVYRKPVVSLIATGDELVDPEQVPAPGQIRNLNQYSIGAMIEECGGVVDHRGIVRDDYETIRQVVTDALERTDLVLISGGSSIGRKDFTVEIIESLGEPGVLVHGISISPGKPTIVARVGSKPVIGLPGHPVSAMIVFEVFGKSLIRHLAGLPIEGGNWRRTLHARLSRNVASAQGREDYIRVALEKSNGGWVAQPVLGKSSMISTMVKADGYIRIDLNSEGLREGQEVEVILF</sequence>
<dbReference type="Gene3D" id="2.40.340.10">
    <property type="entry name" value="MoeA, C-terminal, domain IV"/>
    <property type="match status" value="1"/>
</dbReference>
<evidence type="ECO:0000313" key="14">
    <source>
        <dbReference type="EMBL" id="MBI3015986.1"/>
    </source>
</evidence>
<dbReference type="Pfam" id="PF03453">
    <property type="entry name" value="MoeA_N"/>
    <property type="match status" value="1"/>
</dbReference>
<comment type="pathway">
    <text evidence="3 11">Cofactor biosynthesis; molybdopterin biosynthesis.</text>
</comment>
<evidence type="ECO:0000256" key="5">
    <source>
        <dbReference type="ARBA" id="ARBA00022505"/>
    </source>
</evidence>
<evidence type="ECO:0000256" key="8">
    <source>
        <dbReference type="ARBA" id="ARBA00022842"/>
    </source>
</evidence>
<dbReference type="PANTHER" id="PTHR10192">
    <property type="entry name" value="MOLYBDOPTERIN BIOSYNTHESIS PROTEIN"/>
    <property type="match status" value="1"/>
</dbReference>
<dbReference type="FunFam" id="3.40.980.10:FF:000004">
    <property type="entry name" value="Molybdopterin molybdenumtransferase"/>
    <property type="match status" value="1"/>
</dbReference>
<comment type="catalytic activity">
    <reaction evidence="10">
        <text>adenylyl-molybdopterin + molybdate = Mo-molybdopterin + AMP + H(+)</text>
        <dbReference type="Rhea" id="RHEA:35047"/>
        <dbReference type="ChEBI" id="CHEBI:15378"/>
        <dbReference type="ChEBI" id="CHEBI:36264"/>
        <dbReference type="ChEBI" id="CHEBI:62727"/>
        <dbReference type="ChEBI" id="CHEBI:71302"/>
        <dbReference type="ChEBI" id="CHEBI:456215"/>
        <dbReference type="EC" id="2.10.1.1"/>
    </reaction>
</comment>
<evidence type="ECO:0000256" key="2">
    <source>
        <dbReference type="ARBA" id="ARBA00002901"/>
    </source>
</evidence>
<evidence type="ECO:0000256" key="12">
    <source>
        <dbReference type="SAM" id="MobiDB-lite"/>
    </source>
</evidence>
<evidence type="ECO:0000313" key="15">
    <source>
        <dbReference type="Proteomes" id="UP000741360"/>
    </source>
</evidence>
<feature type="region of interest" description="Disordered" evidence="12">
    <location>
        <begin position="24"/>
        <end position="50"/>
    </location>
</feature>
<dbReference type="GO" id="GO:0005829">
    <property type="term" value="C:cytosol"/>
    <property type="evidence" value="ECO:0007669"/>
    <property type="project" value="TreeGrafter"/>
</dbReference>
<dbReference type="Proteomes" id="UP000741360">
    <property type="component" value="Unassembled WGS sequence"/>
</dbReference>
<accession>A0A932M2J8</accession>
<evidence type="ECO:0000256" key="4">
    <source>
        <dbReference type="ARBA" id="ARBA00010763"/>
    </source>
</evidence>
<evidence type="ECO:0000256" key="1">
    <source>
        <dbReference type="ARBA" id="ARBA00001946"/>
    </source>
</evidence>
<organism evidence="14 15">
    <name type="scientific">Tectimicrobiota bacterium</name>
    <dbReference type="NCBI Taxonomy" id="2528274"/>
    <lineage>
        <taxon>Bacteria</taxon>
        <taxon>Pseudomonadati</taxon>
        <taxon>Nitrospinota/Tectimicrobiota group</taxon>
        <taxon>Candidatus Tectimicrobiota</taxon>
    </lineage>
</organism>
<keyword evidence="7 11" id="KW-0479">Metal-binding</keyword>
<comment type="caution">
    <text evidence="14">The sequence shown here is derived from an EMBL/GenBank/DDBJ whole genome shotgun (WGS) entry which is preliminary data.</text>
</comment>
<dbReference type="NCBIfam" id="TIGR00177">
    <property type="entry name" value="molyb_syn"/>
    <property type="match status" value="1"/>
</dbReference>
<keyword evidence="6 11" id="KW-0808">Transferase</keyword>
<reference evidence="14" key="1">
    <citation type="submission" date="2020-07" db="EMBL/GenBank/DDBJ databases">
        <title>Huge and variable diversity of episymbiotic CPR bacteria and DPANN archaea in groundwater ecosystems.</title>
        <authorList>
            <person name="He C.Y."/>
            <person name="Keren R."/>
            <person name="Whittaker M."/>
            <person name="Farag I.F."/>
            <person name="Doudna J."/>
            <person name="Cate J.H.D."/>
            <person name="Banfield J.F."/>
        </authorList>
    </citation>
    <scope>NUCLEOTIDE SEQUENCE</scope>
    <source>
        <strain evidence="14">NC_groundwater_717_Ag_S-0.2um_59_8</strain>
    </source>
</reference>
<comment type="similarity">
    <text evidence="4 11">Belongs to the MoeA family.</text>
</comment>
<keyword evidence="8 11" id="KW-0460">Magnesium</keyword>
<evidence type="ECO:0000259" key="13">
    <source>
        <dbReference type="SMART" id="SM00852"/>
    </source>
</evidence>
<dbReference type="AlphaFoldDB" id="A0A932M2J8"/>
<feature type="domain" description="MoaB/Mog" evidence="13">
    <location>
        <begin position="185"/>
        <end position="324"/>
    </location>
</feature>
<evidence type="ECO:0000256" key="6">
    <source>
        <dbReference type="ARBA" id="ARBA00022679"/>
    </source>
</evidence>
<dbReference type="Gene3D" id="3.90.105.10">
    <property type="entry name" value="Molybdopterin biosynthesis moea protein, domain 2"/>
    <property type="match status" value="1"/>
</dbReference>
<evidence type="ECO:0000256" key="3">
    <source>
        <dbReference type="ARBA" id="ARBA00005046"/>
    </source>
</evidence>
<dbReference type="GO" id="GO:0061599">
    <property type="term" value="F:molybdopterin molybdotransferase activity"/>
    <property type="evidence" value="ECO:0007669"/>
    <property type="project" value="UniProtKB-UniRule"/>
</dbReference>
<dbReference type="PANTHER" id="PTHR10192:SF5">
    <property type="entry name" value="GEPHYRIN"/>
    <property type="match status" value="1"/>
</dbReference>
<dbReference type="GO" id="GO:0006777">
    <property type="term" value="P:Mo-molybdopterin cofactor biosynthetic process"/>
    <property type="evidence" value="ECO:0007669"/>
    <property type="project" value="UniProtKB-UniRule"/>
</dbReference>
<dbReference type="EC" id="2.10.1.1" evidence="11"/>
<dbReference type="InterPro" id="IPR001453">
    <property type="entry name" value="MoaB/Mog_dom"/>
</dbReference>
<dbReference type="Pfam" id="PF00994">
    <property type="entry name" value="MoCF_biosynth"/>
    <property type="match status" value="1"/>
</dbReference>
<evidence type="ECO:0000256" key="11">
    <source>
        <dbReference type="RuleBase" id="RU365090"/>
    </source>
</evidence>
<dbReference type="InterPro" id="IPR036688">
    <property type="entry name" value="MoeA_C_domain_IV_sf"/>
</dbReference>
<dbReference type="InterPro" id="IPR036135">
    <property type="entry name" value="MoeA_linker/N_sf"/>
</dbReference>
<dbReference type="SUPFAM" id="SSF63867">
    <property type="entry name" value="MoeA C-terminal domain-like"/>
    <property type="match status" value="1"/>
</dbReference>
<dbReference type="SUPFAM" id="SSF63882">
    <property type="entry name" value="MoeA N-terminal region -like"/>
    <property type="match status" value="1"/>
</dbReference>
<keyword evidence="9 11" id="KW-0501">Molybdenum cofactor biosynthesis</keyword>
<dbReference type="InterPro" id="IPR005111">
    <property type="entry name" value="MoeA_C_domain_IV"/>
</dbReference>
<dbReference type="InterPro" id="IPR038987">
    <property type="entry name" value="MoeA-like"/>
</dbReference>
<protein>
    <recommendedName>
        <fullName evidence="11">Molybdopterin molybdenumtransferase</fullName>
        <ecNumber evidence="11">2.10.1.1</ecNumber>
    </recommendedName>
</protein>
<dbReference type="Gene3D" id="2.170.190.11">
    <property type="entry name" value="Molybdopterin biosynthesis moea protein, domain 3"/>
    <property type="match status" value="1"/>
</dbReference>
<dbReference type="InterPro" id="IPR005110">
    <property type="entry name" value="MoeA_linker/N"/>
</dbReference>
<dbReference type="NCBIfam" id="NF045515">
    <property type="entry name" value="Glp_gephyrin"/>
    <property type="match status" value="1"/>
</dbReference>
<dbReference type="EMBL" id="JACPSX010000255">
    <property type="protein sequence ID" value="MBI3015986.1"/>
    <property type="molecule type" value="Genomic_DNA"/>
</dbReference>
<dbReference type="SUPFAM" id="SSF53218">
    <property type="entry name" value="Molybdenum cofactor biosynthesis proteins"/>
    <property type="match status" value="1"/>
</dbReference>
<gene>
    <name evidence="14" type="ORF">HYY65_13225</name>
</gene>
<evidence type="ECO:0000256" key="9">
    <source>
        <dbReference type="ARBA" id="ARBA00023150"/>
    </source>
</evidence>
<evidence type="ECO:0000256" key="10">
    <source>
        <dbReference type="ARBA" id="ARBA00047317"/>
    </source>
</evidence>
<comment type="cofactor">
    <cofactor evidence="1 11">
        <name>Mg(2+)</name>
        <dbReference type="ChEBI" id="CHEBI:18420"/>
    </cofactor>
</comment>
<dbReference type="SMART" id="SM00852">
    <property type="entry name" value="MoCF_biosynth"/>
    <property type="match status" value="1"/>
</dbReference>
<comment type="function">
    <text evidence="2 11">Catalyzes the insertion of molybdate into adenylated molybdopterin with the concomitant release of AMP.</text>
</comment>
<name>A0A932M2J8_UNCTE</name>
<dbReference type="Pfam" id="PF03454">
    <property type="entry name" value="MoeA_C"/>
    <property type="match status" value="1"/>
</dbReference>
<dbReference type="InterPro" id="IPR036425">
    <property type="entry name" value="MoaB/Mog-like_dom_sf"/>
</dbReference>
<dbReference type="Gene3D" id="3.40.980.10">
    <property type="entry name" value="MoaB/Mog-like domain"/>
    <property type="match status" value="1"/>
</dbReference>